<feature type="transmembrane region" description="Helical" evidence="1">
    <location>
        <begin position="110"/>
        <end position="131"/>
    </location>
</feature>
<keyword evidence="1" id="KW-1133">Transmembrane helix</keyword>
<evidence type="ECO:0000256" key="1">
    <source>
        <dbReference type="SAM" id="Phobius"/>
    </source>
</evidence>
<organism evidence="2 3">
    <name type="scientific">Marinoscillum luteum</name>
    <dbReference type="NCBI Taxonomy" id="861051"/>
    <lineage>
        <taxon>Bacteria</taxon>
        <taxon>Pseudomonadati</taxon>
        <taxon>Bacteroidota</taxon>
        <taxon>Cytophagia</taxon>
        <taxon>Cytophagales</taxon>
        <taxon>Reichenbachiellaceae</taxon>
        <taxon>Marinoscillum</taxon>
    </lineage>
</organism>
<dbReference type="RefSeq" id="WP_395416346.1">
    <property type="nucleotide sequence ID" value="NZ_JBIPKE010000012.1"/>
</dbReference>
<proteinExistence type="predicted"/>
<sequence length="181" mass="19949">MTRVSSIFQRHQLPVLLFLTALCFPWWVTAQKKEPAPRSLAVIRTDGKQQRLVLIPKSMKVGLTSGKKYREVSPVILSDSSLIIEKDTILIHEILFITASVKRPWPVKAAGILISGAGALPATAGLIYLPFAVTYQEYLSPSSAYAMMAVGMGMGVTGYLVGGLKRKFSLQKKWTLEVINE</sequence>
<feature type="transmembrane region" description="Helical" evidence="1">
    <location>
        <begin position="143"/>
        <end position="164"/>
    </location>
</feature>
<accession>A0ABW7N5F2</accession>
<evidence type="ECO:0008006" key="4">
    <source>
        <dbReference type="Google" id="ProtNLM"/>
    </source>
</evidence>
<protein>
    <recommendedName>
        <fullName evidence="4">PEGA domain-containing protein</fullName>
    </recommendedName>
</protein>
<gene>
    <name evidence="2" type="ORF">ACHKAR_04430</name>
</gene>
<evidence type="ECO:0000313" key="3">
    <source>
        <dbReference type="Proteomes" id="UP001610063"/>
    </source>
</evidence>
<keyword evidence="1" id="KW-0812">Transmembrane</keyword>
<dbReference type="EMBL" id="JBIPKE010000012">
    <property type="protein sequence ID" value="MFH6982671.1"/>
    <property type="molecule type" value="Genomic_DNA"/>
</dbReference>
<evidence type="ECO:0000313" key="2">
    <source>
        <dbReference type="EMBL" id="MFH6982671.1"/>
    </source>
</evidence>
<keyword evidence="3" id="KW-1185">Reference proteome</keyword>
<dbReference type="Proteomes" id="UP001610063">
    <property type="component" value="Unassembled WGS sequence"/>
</dbReference>
<comment type="caution">
    <text evidence="2">The sequence shown here is derived from an EMBL/GenBank/DDBJ whole genome shotgun (WGS) entry which is preliminary data.</text>
</comment>
<name>A0ABW7N5F2_9BACT</name>
<reference evidence="2 3" key="1">
    <citation type="journal article" date="2013" name="Int. J. Syst. Evol. Microbiol.">
        <title>Marinoscillum luteum sp. nov., isolated from marine sediment.</title>
        <authorList>
            <person name="Cha I.T."/>
            <person name="Park S.J."/>
            <person name="Kim S.J."/>
            <person name="Kim J.G."/>
            <person name="Jung M.Y."/>
            <person name="Shin K.S."/>
            <person name="Kwon K.K."/>
            <person name="Yang S.H."/>
            <person name="Seo Y.S."/>
            <person name="Rhee S.K."/>
        </authorList>
    </citation>
    <scope>NUCLEOTIDE SEQUENCE [LARGE SCALE GENOMIC DNA]</scope>
    <source>
        <strain evidence="2 3">KCTC 23939</strain>
    </source>
</reference>
<keyword evidence="1" id="KW-0472">Membrane</keyword>